<keyword evidence="3" id="KW-1185">Reference proteome</keyword>
<evidence type="ECO:0000256" key="1">
    <source>
        <dbReference type="SAM" id="Phobius"/>
    </source>
</evidence>
<reference evidence="2 3" key="1">
    <citation type="submission" date="2020-01" db="EMBL/GenBank/DDBJ databases">
        <title>Sphingomonas sp. strain CSW-10.</title>
        <authorList>
            <person name="Chen W.-M."/>
        </authorList>
    </citation>
    <scope>NUCLEOTIDE SEQUENCE [LARGE SCALE GENOMIC DNA]</scope>
    <source>
        <strain evidence="2 3">CSW-10</strain>
    </source>
</reference>
<keyword evidence="1" id="KW-0472">Membrane</keyword>
<sequence>MTPAAIALGSLLSGLLFIGAAVASIVIITGTTFADVALAWRTWLQRRKK</sequence>
<feature type="transmembrane region" description="Helical" evidence="1">
    <location>
        <begin position="12"/>
        <end position="40"/>
    </location>
</feature>
<evidence type="ECO:0000313" key="2">
    <source>
        <dbReference type="EMBL" id="QJQ31803.1"/>
    </source>
</evidence>
<gene>
    <name evidence="2" type="ORF">GV829_04540</name>
</gene>
<accession>A0A6M4ARZ1</accession>
<proteinExistence type="predicted"/>
<evidence type="ECO:0000313" key="3">
    <source>
        <dbReference type="Proteomes" id="UP000503018"/>
    </source>
</evidence>
<dbReference type="RefSeq" id="WP_169944265.1">
    <property type="nucleotide sequence ID" value="NZ_CP053015.1"/>
</dbReference>
<dbReference type="KEGG" id="slan:GV829_04540"/>
<organism evidence="2 3">
    <name type="scientific">Sphingomonas lacunae</name>
    <dbReference type="NCBI Taxonomy" id="2698828"/>
    <lineage>
        <taxon>Bacteria</taxon>
        <taxon>Pseudomonadati</taxon>
        <taxon>Pseudomonadota</taxon>
        <taxon>Alphaproteobacteria</taxon>
        <taxon>Sphingomonadales</taxon>
        <taxon>Sphingomonadaceae</taxon>
        <taxon>Sphingomonas</taxon>
    </lineage>
</organism>
<dbReference type="AlphaFoldDB" id="A0A6M4ARZ1"/>
<dbReference type="EMBL" id="CP053015">
    <property type="protein sequence ID" value="QJQ31803.1"/>
    <property type="molecule type" value="Genomic_DNA"/>
</dbReference>
<keyword evidence="1" id="KW-1133">Transmembrane helix</keyword>
<protein>
    <submittedName>
        <fullName evidence="2">Uncharacterized protein</fullName>
    </submittedName>
</protein>
<keyword evidence="1" id="KW-0812">Transmembrane</keyword>
<dbReference type="Proteomes" id="UP000503018">
    <property type="component" value="Chromosome"/>
</dbReference>
<name>A0A6M4ARZ1_9SPHN</name>